<evidence type="ECO:0000313" key="9">
    <source>
        <dbReference type="Proteomes" id="UP000030106"/>
    </source>
</evidence>
<keyword evidence="3 6" id="KW-1133">Transmembrane helix</keyword>
<dbReference type="InterPro" id="IPR051694">
    <property type="entry name" value="Immunoregulatory_rcpt-like"/>
</dbReference>
<feature type="compositionally biased region" description="Polar residues" evidence="5">
    <location>
        <begin position="454"/>
        <end position="467"/>
    </location>
</feature>
<name>A0A0A2VWJ4_BEABA</name>
<feature type="chain" id="PRO_5001996051" evidence="7">
    <location>
        <begin position="23"/>
        <end position="467"/>
    </location>
</feature>
<feature type="signal peptide" evidence="7">
    <location>
        <begin position="1"/>
        <end position="22"/>
    </location>
</feature>
<comment type="caution">
    <text evidence="8">The sequence shown here is derived from an EMBL/GenBank/DDBJ whole genome shotgun (WGS) entry which is preliminary data.</text>
</comment>
<dbReference type="PANTHER" id="PTHR15549:SF26">
    <property type="entry name" value="AXIAL BUDDING PATTERN PROTEIN 2-RELATED"/>
    <property type="match status" value="1"/>
</dbReference>
<dbReference type="HOGENOM" id="CLU_037449_2_1_1"/>
<keyword evidence="2 6" id="KW-0812">Transmembrane</keyword>
<proteinExistence type="predicted"/>
<evidence type="ECO:0000256" key="6">
    <source>
        <dbReference type="SAM" id="Phobius"/>
    </source>
</evidence>
<accession>A0A0A2VWJ4</accession>
<keyword evidence="7" id="KW-0732">Signal</keyword>
<comment type="subcellular location">
    <subcellularLocation>
        <location evidence="1">Membrane</location>
        <topology evidence="1">Single-pass membrane protein</topology>
    </subcellularLocation>
</comment>
<dbReference type="AlphaFoldDB" id="A0A0A2VWJ4"/>
<feature type="region of interest" description="Disordered" evidence="5">
    <location>
        <begin position="325"/>
        <end position="467"/>
    </location>
</feature>
<sequence length="467" mass="50070">MLQKVVFTAALLLGSSIQPAAATRSDGTPICDYYTKELYGDNTKNNQLKLMTSIVAFAYAGGEKLKNADKNSTGIFNVGSFDNKALYLRPYFDGTMNTTNLNDQAVALNWLDGGGVDPLRAFINGTKDTANIKKGTNQYTLFTHWYVAFGRIYGCSEVENFLDQKYKTLMPAYVHKYMDLDKAKIAYFIRQLILASKYYGFTEQDANTLEQYMNNRYNIRCAPVEKNMLNSICFAKDCPLALPKSDCDAYKEIKPYGVSDDPSETPSATGTSPAAPTNTGGSGSGSGKSDLGTGAIVGIAVGAAAGIGLIIGALWFFFKKRAGRRDDAKQPDGSVASPNPGGYNGSMYSPAMTQGTPGPYDAGSQGQYDPSRQSQFTYFSNTQDSFGQGGSPPAMHGWTELPPQELHATEISGAPGSSPSPGSLSGSQLKSGYKPDLRELVEMESPPPAHPNGAQGTPQDGQTPTPK</sequence>
<gene>
    <name evidence="8" type="ORF">BBAD15_g3938</name>
</gene>
<evidence type="ECO:0000313" key="8">
    <source>
        <dbReference type="EMBL" id="KGQ10712.1"/>
    </source>
</evidence>
<dbReference type="PANTHER" id="PTHR15549">
    <property type="entry name" value="PAIRED IMMUNOGLOBULIN-LIKE TYPE 2 RECEPTOR"/>
    <property type="match status" value="1"/>
</dbReference>
<feature type="compositionally biased region" description="Polar residues" evidence="5">
    <location>
        <begin position="364"/>
        <end position="386"/>
    </location>
</feature>
<dbReference type="OrthoDB" id="2110578at2759"/>
<organism evidence="8 9">
    <name type="scientific">Beauveria bassiana D1-5</name>
    <dbReference type="NCBI Taxonomy" id="1245745"/>
    <lineage>
        <taxon>Eukaryota</taxon>
        <taxon>Fungi</taxon>
        <taxon>Dikarya</taxon>
        <taxon>Ascomycota</taxon>
        <taxon>Pezizomycotina</taxon>
        <taxon>Sordariomycetes</taxon>
        <taxon>Hypocreomycetidae</taxon>
        <taxon>Hypocreales</taxon>
        <taxon>Cordycipitaceae</taxon>
        <taxon>Beauveria</taxon>
    </lineage>
</organism>
<evidence type="ECO:0000256" key="2">
    <source>
        <dbReference type="ARBA" id="ARBA00022692"/>
    </source>
</evidence>
<protein>
    <submittedName>
        <fullName evidence="8">Uncharacterized protein</fullName>
    </submittedName>
</protein>
<dbReference type="Proteomes" id="UP000030106">
    <property type="component" value="Unassembled WGS sequence"/>
</dbReference>
<feature type="compositionally biased region" description="Low complexity" evidence="5">
    <location>
        <begin position="412"/>
        <end position="432"/>
    </location>
</feature>
<dbReference type="GO" id="GO:0071944">
    <property type="term" value="C:cell periphery"/>
    <property type="evidence" value="ECO:0007669"/>
    <property type="project" value="UniProtKB-ARBA"/>
</dbReference>
<feature type="compositionally biased region" description="Polar residues" evidence="5">
    <location>
        <begin position="264"/>
        <end position="279"/>
    </location>
</feature>
<dbReference type="EMBL" id="ANFO01000286">
    <property type="protein sequence ID" value="KGQ10712.1"/>
    <property type="molecule type" value="Genomic_DNA"/>
</dbReference>
<reference evidence="8 9" key="1">
    <citation type="submission" date="2012-10" db="EMBL/GenBank/DDBJ databases">
        <title>Genome sequencing and analysis of entomopathogenic fungi Beauveria bassiana D1-5.</title>
        <authorList>
            <person name="Li Q."/>
            <person name="Wang L."/>
            <person name="Zhang Z."/>
            <person name="Wang Q."/>
            <person name="Ren J."/>
            <person name="Wang M."/>
            <person name="Xu W."/>
            <person name="Wang J."/>
            <person name="Lu Y."/>
            <person name="Du Q."/>
            <person name="Sun Z."/>
        </authorList>
    </citation>
    <scope>NUCLEOTIDE SEQUENCE [LARGE SCALE GENOMIC DNA]</scope>
    <source>
        <strain evidence="8 9">D1-5</strain>
    </source>
</reference>
<dbReference type="STRING" id="1245745.A0A0A2VWJ4"/>
<feature type="region of interest" description="Disordered" evidence="5">
    <location>
        <begin position="258"/>
        <end position="287"/>
    </location>
</feature>
<evidence type="ECO:0000256" key="5">
    <source>
        <dbReference type="SAM" id="MobiDB-lite"/>
    </source>
</evidence>
<dbReference type="GO" id="GO:0016020">
    <property type="term" value="C:membrane"/>
    <property type="evidence" value="ECO:0007669"/>
    <property type="project" value="UniProtKB-SubCell"/>
</dbReference>
<feature type="transmembrane region" description="Helical" evidence="6">
    <location>
        <begin position="295"/>
        <end position="318"/>
    </location>
</feature>
<evidence type="ECO:0000256" key="1">
    <source>
        <dbReference type="ARBA" id="ARBA00004167"/>
    </source>
</evidence>
<evidence type="ECO:0000256" key="4">
    <source>
        <dbReference type="ARBA" id="ARBA00023136"/>
    </source>
</evidence>
<evidence type="ECO:0000256" key="3">
    <source>
        <dbReference type="ARBA" id="ARBA00022989"/>
    </source>
</evidence>
<evidence type="ECO:0000256" key="7">
    <source>
        <dbReference type="SAM" id="SignalP"/>
    </source>
</evidence>
<dbReference type="eggNOG" id="ENOG502SMFQ">
    <property type="taxonomic scope" value="Eukaryota"/>
</dbReference>
<keyword evidence="4 6" id="KW-0472">Membrane</keyword>